<keyword evidence="6 18" id="KW-0548">Nucleotidyltransferase</keyword>
<reference evidence="20 21" key="1">
    <citation type="submission" date="2018-06" db="EMBL/GenBank/DDBJ databases">
        <title>Complete genome of Desulfovibrio marinus P48SEP.</title>
        <authorList>
            <person name="Crispim J.S."/>
            <person name="Vidigal P.M.P."/>
            <person name="Silva L.C.F."/>
            <person name="Araujo L.C."/>
            <person name="Laguardia C.N."/>
            <person name="Dias R.S."/>
            <person name="Sousa M.P."/>
            <person name="Paula S.O."/>
            <person name="Silva C."/>
        </authorList>
    </citation>
    <scope>NUCLEOTIDE SEQUENCE [LARGE SCALE GENOMIC DNA]</scope>
    <source>
        <strain evidence="20 21">P48SEP</strain>
    </source>
</reference>
<comment type="cofactor">
    <cofactor evidence="18">
        <name>Mg(2+)</name>
        <dbReference type="ChEBI" id="CHEBI:18420"/>
    </cofactor>
    <text evidence="18">Binds 1 Mg(2+) ion per subunit.</text>
</comment>
<evidence type="ECO:0000259" key="19">
    <source>
        <dbReference type="Pfam" id="PF12804"/>
    </source>
</evidence>
<dbReference type="Pfam" id="PF00132">
    <property type="entry name" value="Hexapep"/>
    <property type="match status" value="1"/>
</dbReference>
<dbReference type="InterPro" id="IPR011004">
    <property type="entry name" value="Trimer_LpxA-like_sf"/>
</dbReference>
<dbReference type="EMBL" id="QMIF01000002">
    <property type="protein sequence ID" value="TVM35949.1"/>
    <property type="molecule type" value="Genomic_DNA"/>
</dbReference>
<evidence type="ECO:0000256" key="17">
    <source>
        <dbReference type="ARBA" id="ARBA00049628"/>
    </source>
</evidence>
<feature type="binding site" evidence="18">
    <location>
        <position position="248"/>
    </location>
    <ligand>
        <name>UDP-N-acetyl-alpha-D-glucosamine</name>
        <dbReference type="ChEBI" id="CHEBI:57705"/>
    </ligand>
</feature>
<evidence type="ECO:0000256" key="14">
    <source>
        <dbReference type="ARBA" id="ARBA00023316"/>
    </source>
</evidence>
<feature type="binding site" evidence="18">
    <location>
        <position position="426"/>
    </location>
    <ligand>
        <name>acetyl-CoA</name>
        <dbReference type="ChEBI" id="CHEBI:57288"/>
    </ligand>
</feature>
<dbReference type="GO" id="GO:0008360">
    <property type="term" value="P:regulation of cell shape"/>
    <property type="evidence" value="ECO:0007669"/>
    <property type="project" value="UniProtKB-KW"/>
</dbReference>
<feature type="domain" description="MobA-like NTP transferase" evidence="19">
    <location>
        <begin position="17"/>
        <end position="140"/>
    </location>
</feature>
<dbReference type="Proteomes" id="UP000434052">
    <property type="component" value="Unassembled WGS sequence"/>
</dbReference>
<evidence type="ECO:0000256" key="8">
    <source>
        <dbReference type="ARBA" id="ARBA00022737"/>
    </source>
</evidence>
<comment type="similarity">
    <text evidence="2 18">In the C-terminal section; belongs to the transferase hexapeptide repeat family.</text>
</comment>
<evidence type="ECO:0000256" key="3">
    <source>
        <dbReference type="ARBA" id="ARBA00007947"/>
    </source>
</evidence>
<feature type="active site" description="Proton acceptor" evidence="18">
    <location>
        <position position="384"/>
    </location>
</feature>
<dbReference type="CDD" id="cd03353">
    <property type="entry name" value="LbH_GlmU_C"/>
    <property type="match status" value="1"/>
</dbReference>
<feature type="region of interest" description="Pyrophosphorylase" evidence="18">
    <location>
        <begin position="1"/>
        <end position="250"/>
    </location>
</feature>
<feature type="binding site" evidence="18">
    <location>
        <begin position="20"/>
        <end position="23"/>
    </location>
    <ligand>
        <name>UDP-N-acetyl-alpha-D-glucosamine</name>
        <dbReference type="ChEBI" id="CHEBI:57705"/>
    </ligand>
</feature>
<protein>
    <recommendedName>
        <fullName evidence="18">Bifunctional protein GlmU</fullName>
    </recommendedName>
    <domain>
        <recommendedName>
            <fullName evidence="18">UDP-N-acetylglucosamine pyrophosphorylase</fullName>
            <ecNumber evidence="18">2.7.7.23</ecNumber>
        </recommendedName>
        <alternativeName>
            <fullName evidence="18">N-acetylglucosamine-1-phosphate uridyltransferase</fullName>
        </alternativeName>
    </domain>
    <domain>
        <recommendedName>
            <fullName evidence="18">Glucosamine-1-phosphate N-acetyltransferase</fullName>
            <ecNumber evidence="18">2.3.1.157</ecNumber>
        </recommendedName>
    </domain>
</protein>
<dbReference type="GO" id="GO:0009245">
    <property type="term" value="P:lipid A biosynthetic process"/>
    <property type="evidence" value="ECO:0007669"/>
    <property type="project" value="UniProtKB-UniRule"/>
</dbReference>
<evidence type="ECO:0000256" key="16">
    <source>
        <dbReference type="ARBA" id="ARBA00048493"/>
    </source>
</evidence>
<evidence type="ECO:0000256" key="9">
    <source>
        <dbReference type="ARBA" id="ARBA00022842"/>
    </source>
</evidence>
<keyword evidence="7 18" id="KW-0479">Metal-binding</keyword>
<feature type="binding site" evidence="18">
    <location>
        <position position="387"/>
    </location>
    <ligand>
        <name>UDP-N-acetyl-alpha-D-glucosamine</name>
        <dbReference type="ChEBI" id="CHEBI:57705"/>
    </ligand>
</feature>
<dbReference type="GO" id="GO:0003977">
    <property type="term" value="F:UDP-N-acetylglucosamine diphosphorylase activity"/>
    <property type="evidence" value="ECO:0007669"/>
    <property type="project" value="UniProtKB-UniRule"/>
</dbReference>
<comment type="pathway">
    <text evidence="18">Nucleotide-sugar biosynthesis; UDP-N-acetyl-alpha-D-glucosamine biosynthesis; N-acetyl-alpha-D-glucosamine 1-phosphate from alpha-D-glucosamine 6-phosphate (route II): step 2/2.</text>
</comment>
<keyword evidence="8 18" id="KW-0677">Repeat</keyword>
<dbReference type="CDD" id="cd02540">
    <property type="entry name" value="GT2_GlmU_N_bac"/>
    <property type="match status" value="1"/>
</dbReference>
<feature type="binding site" evidence="18">
    <location>
        <position position="34"/>
    </location>
    <ligand>
        <name>UDP-N-acetyl-alpha-D-glucosamine</name>
        <dbReference type="ChEBI" id="CHEBI:57705"/>
    </ligand>
</feature>
<dbReference type="Pfam" id="PF12804">
    <property type="entry name" value="NTP_transf_3"/>
    <property type="match status" value="1"/>
</dbReference>
<evidence type="ECO:0000256" key="15">
    <source>
        <dbReference type="ARBA" id="ARBA00048247"/>
    </source>
</evidence>
<proteinExistence type="inferred from homology"/>
<evidence type="ECO:0000256" key="18">
    <source>
        <dbReference type="HAMAP-Rule" id="MF_01631"/>
    </source>
</evidence>
<feature type="binding site" evidence="18">
    <location>
        <position position="398"/>
    </location>
    <ligand>
        <name>UDP-N-acetyl-alpha-D-glucosamine</name>
        <dbReference type="ChEBI" id="CHEBI:57705"/>
    </ligand>
</feature>
<dbReference type="UniPathway" id="UPA00973"/>
<comment type="subcellular location">
    <subcellularLocation>
        <location evidence="1 18">Cytoplasm</location>
    </subcellularLocation>
</comment>
<evidence type="ECO:0000313" key="20">
    <source>
        <dbReference type="EMBL" id="TVM35949.1"/>
    </source>
</evidence>
<keyword evidence="13 18" id="KW-0012">Acyltransferase</keyword>
<comment type="function">
    <text evidence="17 18">Catalyzes the last two sequential reactions in the de novo biosynthetic pathway for UDP-N-acetylglucosamine (UDP-GlcNAc). The C-terminal domain catalyzes the transfer of acetyl group from acetyl coenzyme A to glucosamine-1-phosphate (GlcN-1-P) to produce N-acetylglucosamine-1-phosphate (GlcNAc-1-P), which is converted into UDP-GlcNAc by the transfer of uridine 5-monophosphate (from uridine 5-triphosphate), a reaction catalyzed by the N-terminal domain.</text>
</comment>
<comment type="pathway">
    <text evidence="18">Bacterial outer membrane biogenesis; LPS lipid A biosynthesis.</text>
</comment>
<evidence type="ECO:0000256" key="4">
    <source>
        <dbReference type="ARBA" id="ARBA00022490"/>
    </source>
</evidence>
<dbReference type="PANTHER" id="PTHR43584:SF3">
    <property type="entry name" value="BIFUNCTIONAL PROTEIN GLMU"/>
    <property type="match status" value="1"/>
</dbReference>
<feature type="binding site" evidence="18">
    <location>
        <position position="354"/>
    </location>
    <ligand>
        <name>UDP-N-acetyl-alpha-D-glucosamine</name>
        <dbReference type="ChEBI" id="CHEBI:57705"/>
    </ligand>
</feature>
<dbReference type="EC" id="2.7.7.23" evidence="18"/>
<dbReference type="Gene3D" id="3.90.550.10">
    <property type="entry name" value="Spore Coat Polysaccharide Biosynthesis Protein SpsA, Chain A"/>
    <property type="match status" value="1"/>
</dbReference>
<comment type="caution">
    <text evidence="18">Lacks conserved residue(s) required for the propagation of feature annotation.</text>
</comment>
<evidence type="ECO:0000256" key="13">
    <source>
        <dbReference type="ARBA" id="ARBA00023315"/>
    </source>
</evidence>
<evidence type="ECO:0000256" key="12">
    <source>
        <dbReference type="ARBA" id="ARBA00023268"/>
    </source>
</evidence>
<feature type="binding site" evidence="18">
    <location>
        <position position="372"/>
    </location>
    <ligand>
        <name>UDP-N-acetyl-alpha-D-glucosamine</name>
        <dbReference type="ChEBI" id="CHEBI:57705"/>
    </ligand>
</feature>
<keyword evidence="10 18" id="KW-0133">Cell shape</keyword>
<feature type="binding site" evidence="18">
    <location>
        <position position="182"/>
    </location>
    <ligand>
        <name>UDP-N-acetyl-alpha-D-glucosamine</name>
        <dbReference type="ChEBI" id="CHEBI:57705"/>
    </ligand>
</feature>
<feature type="binding site" evidence="18">
    <location>
        <begin position="407"/>
        <end position="408"/>
    </location>
    <ligand>
        <name>acetyl-CoA</name>
        <dbReference type="ChEBI" id="CHEBI:57288"/>
    </ligand>
</feature>
<keyword evidence="4 18" id="KW-0963">Cytoplasm</keyword>
<name>A0A6P1ZLG5_9BACT</name>
<comment type="caution">
    <text evidence="20">The sequence shown here is derived from an EMBL/GenBank/DDBJ whole genome shotgun (WGS) entry which is preliminary data.</text>
</comment>
<feature type="binding site" evidence="18">
    <location>
        <position position="151"/>
    </location>
    <ligand>
        <name>UDP-N-acetyl-alpha-D-glucosamine</name>
        <dbReference type="ChEBI" id="CHEBI:57705"/>
    </ligand>
</feature>
<dbReference type="RefSeq" id="WP_144234281.1">
    <property type="nucleotide sequence ID" value="NZ_QMIF01000002.1"/>
</dbReference>
<accession>A0A6P1ZLG5</accession>
<gene>
    <name evidence="18 20" type="primary">glmU</name>
    <name evidence="20" type="ORF">DQK91_04665</name>
</gene>
<feature type="binding site" evidence="18">
    <location>
        <begin position="90"/>
        <end position="91"/>
    </location>
    <ligand>
        <name>UDP-N-acetyl-alpha-D-glucosamine</name>
        <dbReference type="ChEBI" id="CHEBI:57705"/>
    </ligand>
</feature>
<dbReference type="InterPro" id="IPR001451">
    <property type="entry name" value="Hexapep"/>
</dbReference>
<dbReference type="GO" id="GO:0006048">
    <property type="term" value="P:UDP-N-acetylglucosamine biosynthetic process"/>
    <property type="evidence" value="ECO:0007669"/>
    <property type="project" value="UniProtKB-UniPathway"/>
</dbReference>
<feature type="region of interest" description="N-acetyltransferase" evidence="18">
    <location>
        <begin position="272"/>
        <end position="479"/>
    </location>
</feature>
<feature type="binding site" evidence="18">
    <location>
        <position position="444"/>
    </location>
    <ligand>
        <name>acetyl-CoA</name>
        <dbReference type="ChEBI" id="CHEBI:57288"/>
    </ligand>
</feature>
<dbReference type="GO" id="GO:0009252">
    <property type="term" value="P:peptidoglycan biosynthetic process"/>
    <property type="evidence" value="ECO:0007669"/>
    <property type="project" value="UniProtKB-UniRule"/>
</dbReference>
<keyword evidence="5 18" id="KW-0808">Transferase</keyword>
<dbReference type="UniPathway" id="UPA00113">
    <property type="reaction ID" value="UER00532"/>
</dbReference>
<dbReference type="PROSITE" id="PS00101">
    <property type="entry name" value="HEXAPEP_TRANSFERASES"/>
    <property type="match status" value="1"/>
</dbReference>
<dbReference type="SUPFAM" id="SSF51161">
    <property type="entry name" value="Trimeric LpxA-like enzymes"/>
    <property type="match status" value="1"/>
</dbReference>
<organism evidence="20 21">
    <name type="scientific">Oceanidesulfovibrio marinus</name>
    <dbReference type="NCBI Taxonomy" id="370038"/>
    <lineage>
        <taxon>Bacteria</taxon>
        <taxon>Pseudomonadati</taxon>
        <taxon>Thermodesulfobacteriota</taxon>
        <taxon>Desulfovibrionia</taxon>
        <taxon>Desulfovibrionales</taxon>
        <taxon>Desulfovibrionaceae</taxon>
        <taxon>Oceanidesulfovibrio</taxon>
    </lineage>
</organism>
<feature type="region of interest" description="Linker" evidence="18">
    <location>
        <begin position="251"/>
        <end position="271"/>
    </location>
</feature>
<feature type="binding site" evidence="18">
    <location>
        <position position="248"/>
    </location>
    <ligand>
        <name>Mg(2+)</name>
        <dbReference type="ChEBI" id="CHEBI:18420"/>
    </ligand>
</feature>
<evidence type="ECO:0000256" key="5">
    <source>
        <dbReference type="ARBA" id="ARBA00022679"/>
    </source>
</evidence>
<comment type="catalytic activity">
    <reaction evidence="16 18">
        <text>N-acetyl-alpha-D-glucosamine 1-phosphate + UTP + H(+) = UDP-N-acetyl-alpha-D-glucosamine + diphosphate</text>
        <dbReference type="Rhea" id="RHEA:13509"/>
        <dbReference type="ChEBI" id="CHEBI:15378"/>
        <dbReference type="ChEBI" id="CHEBI:33019"/>
        <dbReference type="ChEBI" id="CHEBI:46398"/>
        <dbReference type="ChEBI" id="CHEBI:57705"/>
        <dbReference type="ChEBI" id="CHEBI:57776"/>
        <dbReference type="EC" id="2.7.7.23"/>
    </reaction>
</comment>
<dbReference type="GO" id="GO:0000902">
    <property type="term" value="P:cell morphogenesis"/>
    <property type="evidence" value="ECO:0007669"/>
    <property type="project" value="UniProtKB-UniRule"/>
</dbReference>
<dbReference type="AlphaFoldDB" id="A0A6P1ZLG5"/>
<dbReference type="GO" id="GO:0000287">
    <property type="term" value="F:magnesium ion binding"/>
    <property type="evidence" value="ECO:0007669"/>
    <property type="project" value="UniProtKB-UniRule"/>
</dbReference>
<dbReference type="GO" id="GO:0016020">
    <property type="term" value="C:membrane"/>
    <property type="evidence" value="ECO:0007669"/>
    <property type="project" value="GOC"/>
</dbReference>
<feature type="binding site" evidence="18">
    <location>
        <position position="401"/>
    </location>
    <ligand>
        <name>acetyl-CoA</name>
        <dbReference type="ChEBI" id="CHEBI:57288"/>
    </ligand>
</feature>
<dbReference type="GO" id="GO:0071555">
    <property type="term" value="P:cell wall organization"/>
    <property type="evidence" value="ECO:0007669"/>
    <property type="project" value="UniProtKB-KW"/>
</dbReference>
<feature type="binding site" evidence="18">
    <location>
        <position position="165"/>
    </location>
    <ligand>
        <name>UDP-N-acetyl-alpha-D-glucosamine</name>
        <dbReference type="ChEBI" id="CHEBI:57705"/>
    </ligand>
</feature>
<feature type="binding site" evidence="18">
    <location>
        <position position="461"/>
    </location>
    <ligand>
        <name>acetyl-CoA</name>
        <dbReference type="ChEBI" id="CHEBI:57288"/>
    </ligand>
</feature>
<keyword evidence="9 18" id="KW-0460">Magnesium</keyword>
<dbReference type="PANTHER" id="PTHR43584">
    <property type="entry name" value="NUCLEOTIDYL TRANSFERASE"/>
    <property type="match status" value="1"/>
</dbReference>
<feature type="binding site" evidence="18">
    <location>
        <position position="116"/>
    </location>
    <ligand>
        <name>Mg(2+)</name>
        <dbReference type="ChEBI" id="CHEBI:18420"/>
    </ligand>
</feature>
<dbReference type="InterPro" id="IPR029044">
    <property type="entry name" value="Nucleotide-diphossugar_trans"/>
</dbReference>
<evidence type="ECO:0000256" key="7">
    <source>
        <dbReference type="ARBA" id="ARBA00022723"/>
    </source>
</evidence>
<dbReference type="NCBIfam" id="NF010936">
    <property type="entry name" value="PRK14356.1"/>
    <property type="match status" value="1"/>
</dbReference>
<dbReference type="GO" id="GO:0019134">
    <property type="term" value="F:glucosamine-1-phosphate N-acetyltransferase activity"/>
    <property type="evidence" value="ECO:0007669"/>
    <property type="project" value="UniProtKB-UniRule"/>
</dbReference>
<dbReference type="InterPro" id="IPR038009">
    <property type="entry name" value="GlmU_C_LbH"/>
</dbReference>
<evidence type="ECO:0000256" key="6">
    <source>
        <dbReference type="ARBA" id="ARBA00022695"/>
    </source>
</evidence>
<keyword evidence="14 18" id="KW-0961">Cell wall biogenesis/degradation</keyword>
<evidence type="ECO:0000256" key="10">
    <source>
        <dbReference type="ARBA" id="ARBA00022960"/>
    </source>
</evidence>
<dbReference type="SUPFAM" id="SSF53448">
    <property type="entry name" value="Nucleotide-diphospho-sugar transferases"/>
    <property type="match status" value="1"/>
</dbReference>
<evidence type="ECO:0000313" key="21">
    <source>
        <dbReference type="Proteomes" id="UP000434052"/>
    </source>
</evidence>
<dbReference type="EC" id="2.3.1.157" evidence="18"/>
<dbReference type="Gene3D" id="2.160.10.10">
    <property type="entry name" value="Hexapeptide repeat proteins"/>
    <property type="match status" value="1"/>
</dbReference>
<dbReference type="OrthoDB" id="9775031at2"/>
<dbReference type="NCBIfam" id="TIGR01173">
    <property type="entry name" value="glmU"/>
    <property type="match status" value="1"/>
</dbReference>
<dbReference type="HAMAP" id="MF_01631">
    <property type="entry name" value="GlmU"/>
    <property type="match status" value="1"/>
</dbReference>
<dbReference type="InterPro" id="IPR050065">
    <property type="entry name" value="GlmU-like"/>
</dbReference>
<comment type="catalytic activity">
    <reaction evidence="15 18">
        <text>alpha-D-glucosamine 1-phosphate + acetyl-CoA = N-acetyl-alpha-D-glucosamine 1-phosphate + CoA + H(+)</text>
        <dbReference type="Rhea" id="RHEA:13725"/>
        <dbReference type="ChEBI" id="CHEBI:15378"/>
        <dbReference type="ChEBI" id="CHEBI:57287"/>
        <dbReference type="ChEBI" id="CHEBI:57288"/>
        <dbReference type="ChEBI" id="CHEBI:57776"/>
        <dbReference type="ChEBI" id="CHEBI:58516"/>
        <dbReference type="EC" id="2.3.1.157"/>
    </reaction>
</comment>
<dbReference type="InterPro" id="IPR018357">
    <property type="entry name" value="Hexapep_transf_CS"/>
</dbReference>
<sequence>MKDLQTPIRPLGEHWGAVVLAAGKGTRMYSQRPKVLMELLGEPVLGYVLDSLEPLFGENITVVIGHEADLVRGACAGRSCRFAHQEQQLGTGHALQVAWESLAASGIRKLLVINGDTPLVTAQDVAAFVEYGEEADLAFLTVSLRDPGAFGRVVRSNGKVNAIIEAKDFDPEMHGPTTGEINAGLYLMDMTRVGPLLDKLTDDNASGEYYITDLVAHGLDAGLRVEGVLAAVAGTAEDYDVLRMLGINSPVELVRAEARLAESRAQEALNTGVLVRWPESVRIGPHAVVEPGAEITGPCEIYGRSVIRSGARVESHCVIVDSTVDAGTSVHSFSHLQSASVGPGCSVGPYARLRPGAVLEEHSKVGNFVEVKKATLGPGAKASHLTYLGDAAIGAKVNIGAGTITCNYDGKNKHLTTIEEGSFIGSNTALVAPVTVGAHALVAAGSVITRDVPENALAVARCRQTVLPGRGTMPDDETS</sequence>
<evidence type="ECO:0000256" key="11">
    <source>
        <dbReference type="ARBA" id="ARBA00022984"/>
    </source>
</evidence>
<dbReference type="InterPro" id="IPR025877">
    <property type="entry name" value="MobA-like_NTP_Trfase"/>
</dbReference>
<comment type="similarity">
    <text evidence="3 18">In the N-terminal section; belongs to the N-acetylglucosamine-1-phosphate uridyltransferase family.</text>
</comment>
<comment type="subunit">
    <text evidence="18">Homotrimer.</text>
</comment>
<feature type="binding site" evidence="18">
    <location>
        <position position="85"/>
    </location>
    <ligand>
        <name>UDP-N-acetyl-alpha-D-glucosamine</name>
        <dbReference type="ChEBI" id="CHEBI:57705"/>
    </ligand>
</feature>
<dbReference type="InterPro" id="IPR005882">
    <property type="entry name" value="Bifunctional_GlmU"/>
</dbReference>
<keyword evidence="11 18" id="KW-0573">Peptidoglycan synthesis</keyword>
<dbReference type="GO" id="GO:0005737">
    <property type="term" value="C:cytoplasm"/>
    <property type="evidence" value="ECO:0007669"/>
    <property type="project" value="UniProtKB-SubCell"/>
</dbReference>
<comment type="pathway">
    <text evidence="18">Nucleotide-sugar biosynthesis; UDP-N-acetyl-alpha-D-glucosamine biosynthesis; UDP-N-acetyl-alpha-D-glucosamine from N-acetyl-alpha-D-glucosamine 1-phosphate: step 1/1.</text>
</comment>
<evidence type="ECO:0000256" key="2">
    <source>
        <dbReference type="ARBA" id="ARBA00007707"/>
    </source>
</evidence>
<keyword evidence="12 18" id="KW-0511">Multifunctional enzyme</keyword>
<evidence type="ECO:0000256" key="1">
    <source>
        <dbReference type="ARBA" id="ARBA00004496"/>
    </source>
</evidence>